<gene>
    <name evidence="1" type="ORF">ACFSUQ_02865</name>
</gene>
<proteinExistence type="predicted"/>
<sequence>MNWACGPLRVTDAFEVTAFDDLLVVVALGSQDACALLGDCRAGTGRGFLAQGVRPSETFGDEGHDEGVDVGTATHEARDDGLALVVAPDALSIPVAVWGISDLGTAFGATHQ</sequence>
<reference evidence="2" key="1">
    <citation type="journal article" date="2019" name="Int. J. Syst. Evol. Microbiol.">
        <title>The Global Catalogue of Microorganisms (GCM) 10K type strain sequencing project: providing services to taxonomists for standard genome sequencing and annotation.</title>
        <authorList>
            <consortium name="The Broad Institute Genomics Platform"/>
            <consortium name="The Broad Institute Genome Sequencing Center for Infectious Disease"/>
            <person name="Wu L."/>
            <person name="Ma J."/>
        </authorList>
    </citation>
    <scope>NUCLEOTIDE SEQUENCE [LARGE SCALE GENOMIC DNA]</scope>
    <source>
        <strain evidence="2">TISTR 1511</strain>
    </source>
</reference>
<dbReference type="RefSeq" id="WP_159421417.1">
    <property type="nucleotide sequence ID" value="NZ_JBHUNF010000001.1"/>
</dbReference>
<evidence type="ECO:0000313" key="2">
    <source>
        <dbReference type="Proteomes" id="UP001597453"/>
    </source>
</evidence>
<organism evidence="1 2">
    <name type="scientific">Gulosibacter bifidus</name>
    <dbReference type="NCBI Taxonomy" id="272239"/>
    <lineage>
        <taxon>Bacteria</taxon>
        <taxon>Bacillati</taxon>
        <taxon>Actinomycetota</taxon>
        <taxon>Actinomycetes</taxon>
        <taxon>Micrococcales</taxon>
        <taxon>Microbacteriaceae</taxon>
        <taxon>Gulosibacter</taxon>
    </lineage>
</organism>
<dbReference type="Proteomes" id="UP001597453">
    <property type="component" value="Unassembled WGS sequence"/>
</dbReference>
<protein>
    <submittedName>
        <fullName evidence="1">Uncharacterized protein</fullName>
    </submittedName>
</protein>
<name>A0ABW5RH73_9MICO</name>
<evidence type="ECO:0000313" key="1">
    <source>
        <dbReference type="EMBL" id="MFD2674242.1"/>
    </source>
</evidence>
<dbReference type="EMBL" id="JBHUNF010000001">
    <property type="protein sequence ID" value="MFD2674242.1"/>
    <property type="molecule type" value="Genomic_DNA"/>
</dbReference>
<comment type="caution">
    <text evidence="1">The sequence shown here is derived from an EMBL/GenBank/DDBJ whole genome shotgun (WGS) entry which is preliminary data.</text>
</comment>
<keyword evidence="2" id="KW-1185">Reference proteome</keyword>
<accession>A0ABW5RH73</accession>